<dbReference type="Pfam" id="PF00288">
    <property type="entry name" value="GHMP_kinases_N"/>
    <property type="match status" value="1"/>
</dbReference>
<dbReference type="GO" id="GO:0050515">
    <property type="term" value="F:4-(cytidine 5'-diphospho)-2-C-methyl-D-erythritol kinase activity"/>
    <property type="evidence" value="ECO:0007669"/>
    <property type="project" value="UniProtKB-EC"/>
</dbReference>
<dbReference type="NCBIfam" id="TIGR00154">
    <property type="entry name" value="ispE"/>
    <property type="match status" value="1"/>
</dbReference>
<comment type="pathway">
    <text evidence="9">Isoprenoid biosynthesis; isopentenyl diphosphate biosynthesis via DXP pathway; isopentenyl diphosphate from 1-deoxy-D-xylulose 5-phosphate: step 3/6.</text>
</comment>
<dbReference type="InterPro" id="IPR013750">
    <property type="entry name" value="GHMP_kinase_C_dom"/>
</dbReference>
<dbReference type="RefSeq" id="WP_322132620.1">
    <property type="nucleotide sequence ID" value="NZ_CP085036.1"/>
</dbReference>
<evidence type="ECO:0000256" key="6">
    <source>
        <dbReference type="ARBA" id="ARBA00022777"/>
    </source>
</evidence>
<evidence type="ECO:0000256" key="1">
    <source>
        <dbReference type="ARBA" id="ARBA00009684"/>
    </source>
</evidence>
<dbReference type="SUPFAM" id="SSF54211">
    <property type="entry name" value="Ribosomal protein S5 domain 2-like"/>
    <property type="match status" value="1"/>
</dbReference>
<evidence type="ECO:0000259" key="10">
    <source>
        <dbReference type="Pfam" id="PF00288"/>
    </source>
</evidence>
<accession>A0ABT6KM96</accession>
<dbReference type="PANTHER" id="PTHR43527">
    <property type="entry name" value="4-DIPHOSPHOCYTIDYL-2-C-METHYL-D-ERYTHRITOL KINASE, CHLOROPLASTIC"/>
    <property type="match status" value="1"/>
</dbReference>
<dbReference type="InterPro" id="IPR036554">
    <property type="entry name" value="GHMP_kinase_C_sf"/>
</dbReference>
<reference evidence="12 13" key="1">
    <citation type="submission" date="2023-04" db="EMBL/GenBank/DDBJ databases">
        <title>Genome Encyclopedia of Bacteria and Archaea VI: Functional Genomics of Type Strains.</title>
        <authorList>
            <person name="Whitman W."/>
        </authorList>
    </citation>
    <scope>NUCLEOTIDE SEQUENCE [LARGE SCALE GENOMIC DNA]</scope>
    <source>
        <strain evidence="12 13">SG_E_30_P1</strain>
    </source>
</reference>
<keyword evidence="13" id="KW-1185">Reference proteome</keyword>
<proteinExistence type="inferred from homology"/>
<dbReference type="InterPro" id="IPR006204">
    <property type="entry name" value="GHMP_kinase_N_dom"/>
</dbReference>
<evidence type="ECO:0000256" key="9">
    <source>
        <dbReference type="HAMAP-Rule" id="MF_00061"/>
    </source>
</evidence>
<keyword evidence="7 9" id="KW-0067">ATP-binding</keyword>
<evidence type="ECO:0000259" key="11">
    <source>
        <dbReference type="Pfam" id="PF08544"/>
    </source>
</evidence>
<evidence type="ECO:0000256" key="5">
    <source>
        <dbReference type="ARBA" id="ARBA00022741"/>
    </source>
</evidence>
<evidence type="ECO:0000256" key="4">
    <source>
        <dbReference type="ARBA" id="ARBA00022679"/>
    </source>
</evidence>
<keyword evidence="9" id="KW-0414">Isoprene biosynthesis</keyword>
<dbReference type="InterPro" id="IPR020568">
    <property type="entry name" value="Ribosomal_Su5_D2-typ_SF"/>
</dbReference>
<gene>
    <name evidence="9" type="primary">ispE</name>
    <name evidence="12" type="ORF">M2152_000439</name>
</gene>
<dbReference type="Gene3D" id="3.30.230.10">
    <property type="match status" value="1"/>
</dbReference>
<dbReference type="EC" id="2.7.1.148" evidence="2 9"/>
<dbReference type="Proteomes" id="UP001160142">
    <property type="component" value="Unassembled WGS sequence"/>
</dbReference>
<evidence type="ECO:0000256" key="2">
    <source>
        <dbReference type="ARBA" id="ARBA00012052"/>
    </source>
</evidence>
<keyword evidence="4 9" id="KW-0808">Transferase</keyword>
<dbReference type="InterPro" id="IPR014721">
    <property type="entry name" value="Ribsml_uS5_D2-typ_fold_subgr"/>
</dbReference>
<dbReference type="SUPFAM" id="SSF55060">
    <property type="entry name" value="GHMP Kinase, C-terminal domain"/>
    <property type="match status" value="1"/>
</dbReference>
<dbReference type="PIRSF" id="PIRSF010376">
    <property type="entry name" value="IspE"/>
    <property type="match status" value="1"/>
</dbReference>
<evidence type="ECO:0000256" key="8">
    <source>
        <dbReference type="ARBA" id="ARBA00032554"/>
    </source>
</evidence>
<dbReference type="PANTHER" id="PTHR43527:SF2">
    <property type="entry name" value="4-DIPHOSPHOCYTIDYL-2-C-METHYL-D-ERYTHRITOL KINASE, CHLOROPLASTIC"/>
    <property type="match status" value="1"/>
</dbReference>
<comment type="catalytic activity">
    <reaction evidence="9">
        <text>4-CDP-2-C-methyl-D-erythritol + ATP = 4-CDP-2-C-methyl-D-erythritol 2-phosphate + ADP + H(+)</text>
        <dbReference type="Rhea" id="RHEA:18437"/>
        <dbReference type="ChEBI" id="CHEBI:15378"/>
        <dbReference type="ChEBI" id="CHEBI:30616"/>
        <dbReference type="ChEBI" id="CHEBI:57823"/>
        <dbReference type="ChEBI" id="CHEBI:57919"/>
        <dbReference type="ChEBI" id="CHEBI:456216"/>
        <dbReference type="EC" id="2.7.1.148"/>
    </reaction>
</comment>
<keyword evidence="5 9" id="KW-0547">Nucleotide-binding</keyword>
<name>A0ABT6KM96_9MICO</name>
<comment type="function">
    <text evidence="9">Catalyzes the phosphorylation of the position 2 hydroxy group of 4-diphosphocytidyl-2C-methyl-D-erythritol.</text>
</comment>
<feature type="active site" evidence="9">
    <location>
        <position position="145"/>
    </location>
</feature>
<organism evidence="12 13">
    <name type="scientific">Antiquaquibacter oligotrophicus</name>
    <dbReference type="NCBI Taxonomy" id="2880260"/>
    <lineage>
        <taxon>Bacteria</taxon>
        <taxon>Bacillati</taxon>
        <taxon>Actinomycetota</taxon>
        <taxon>Actinomycetes</taxon>
        <taxon>Micrococcales</taxon>
        <taxon>Microbacteriaceae</taxon>
        <taxon>Antiquaquibacter</taxon>
    </lineage>
</organism>
<dbReference type="NCBIfam" id="NF002870">
    <property type="entry name" value="PRK03188.1"/>
    <property type="match status" value="1"/>
</dbReference>
<feature type="binding site" evidence="9">
    <location>
        <begin position="103"/>
        <end position="113"/>
    </location>
    <ligand>
        <name>ATP</name>
        <dbReference type="ChEBI" id="CHEBI:30616"/>
    </ligand>
</feature>
<comment type="similarity">
    <text evidence="1 9">Belongs to the GHMP kinase family. IspE subfamily.</text>
</comment>
<dbReference type="EMBL" id="JARXVQ010000001">
    <property type="protein sequence ID" value="MDH6180257.1"/>
    <property type="molecule type" value="Genomic_DNA"/>
</dbReference>
<protein>
    <recommendedName>
        <fullName evidence="3 9">4-diphosphocytidyl-2-C-methyl-D-erythritol kinase</fullName>
        <shortName evidence="9">CMK</shortName>
        <ecNumber evidence="2 9">2.7.1.148</ecNumber>
    </recommendedName>
    <alternativeName>
        <fullName evidence="8 9">4-(cytidine-5'-diphospho)-2-C-methyl-D-erythritol kinase</fullName>
    </alternativeName>
</protein>
<feature type="domain" description="GHMP kinase N-terminal" evidence="10">
    <location>
        <begin position="75"/>
        <end position="153"/>
    </location>
</feature>
<evidence type="ECO:0000313" key="12">
    <source>
        <dbReference type="EMBL" id="MDH6180257.1"/>
    </source>
</evidence>
<feature type="active site" evidence="9">
    <location>
        <position position="17"/>
    </location>
</feature>
<feature type="domain" description="GHMP kinase C-terminal" evidence="11">
    <location>
        <begin position="218"/>
        <end position="291"/>
    </location>
</feature>
<dbReference type="Gene3D" id="3.30.70.890">
    <property type="entry name" value="GHMP kinase, C-terminal domain"/>
    <property type="match status" value="1"/>
</dbReference>
<sequence>MNGHAAHPMIHTRAPGKINVFLKVGALLDDGYHDVAIAYQAVSLYEDVRAYPATDFSVTVTGSVELSRVPTDGSNIAIKAARLLAARTGFRDGVRLEIDKHVPVTGGMGGGSADAAATLLACDALWGTAMPREEMLTLAAELGADVPFAFTGGTAIGTGRGDQLSPALAQGQFHWVLALADFGLSTPAVYRELDLHRERHAQDIFPAQIAPSVDTNVLQALRAGDPHMLAECLHNDLQAPAIHLEESLAGVLELGERNGALAGIVSGSGPTVAFLAADSDSALELQVALSAARLTVVRATGPVHGARIITE</sequence>
<evidence type="ECO:0000256" key="3">
    <source>
        <dbReference type="ARBA" id="ARBA00017473"/>
    </source>
</evidence>
<evidence type="ECO:0000256" key="7">
    <source>
        <dbReference type="ARBA" id="ARBA00022840"/>
    </source>
</evidence>
<dbReference type="InterPro" id="IPR004424">
    <property type="entry name" value="IspE"/>
</dbReference>
<comment type="caution">
    <text evidence="12">The sequence shown here is derived from an EMBL/GenBank/DDBJ whole genome shotgun (WGS) entry which is preliminary data.</text>
</comment>
<keyword evidence="6 9" id="KW-0418">Kinase</keyword>
<evidence type="ECO:0000313" key="13">
    <source>
        <dbReference type="Proteomes" id="UP001160142"/>
    </source>
</evidence>
<dbReference type="HAMAP" id="MF_00061">
    <property type="entry name" value="IspE"/>
    <property type="match status" value="1"/>
</dbReference>
<dbReference type="Pfam" id="PF08544">
    <property type="entry name" value="GHMP_kinases_C"/>
    <property type="match status" value="1"/>
</dbReference>